<name>A0A1Z4N457_9CYAN</name>
<evidence type="ECO:0000313" key="1">
    <source>
        <dbReference type="EMBL" id="BAZ00508.1"/>
    </source>
</evidence>
<proteinExistence type="predicted"/>
<gene>
    <name evidence="1" type="ORF">NIES37_45000</name>
</gene>
<reference evidence="1 2" key="1">
    <citation type="submission" date="2017-06" db="EMBL/GenBank/DDBJ databases">
        <title>Genome sequencing of cyanobaciteial culture collection at National Institute for Environmental Studies (NIES).</title>
        <authorList>
            <person name="Hirose Y."/>
            <person name="Shimura Y."/>
            <person name="Fujisawa T."/>
            <person name="Nakamura Y."/>
            <person name="Kawachi M."/>
        </authorList>
    </citation>
    <scope>NUCLEOTIDE SEQUENCE [LARGE SCALE GENOMIC DNA]</scope>
    <source>
        <strain evidence="1 2">NIES-37</strain>
    </source>
</reference>
<dbReference type="EMBL" id="AP018248">
    <property type="protein sequence ID" value="BAZ00508.1"/>
    <property type="molecule type" value="Genomic_DNA"/>
</dbReference>
<dbReference type="AlphaFoldDB" id="A0A1Z4N457"/>
<organism evidence="1 2">
    <name type="scientific">Tolypothrix tenuis PCC 7101</name>
    <dbReference type="NCBI Taxonomy" id="231146"/>
    <lineage>
        <taxon>Bacteria</taxon>
        <taxon>Bacillati</taxon>
        <taxon>Cyanobacteriota</taxon>
        <taxon>Cyanophyceae</taxon>
        <taxon>Nostocales</taxon>
        <taxon>Tolypothrichaceae</taxon>
        <taxon>Tolypothrix</taxon>
    </lineage>
</organism>
<keyword evidence="2" id="KW-1185">Reference proteome</keyword>
<dbReference type="KEGG" id="ttq:NIES37_45000"/>
<sequence>MQYDALAYLTDDFIRRDCGIHGARFSDEDCIRIREEATRLYTCGKFHHTGVYWIANRLVGEGKIHPILP</sequence>
<protein>
    <submittedName>
        <fullName evidence="1">Uncharacterized protein</fullName>
    </submittedName>
</protein>
<dbReference type="RefSeq" id="WP_096579441.1">
    <property type="nucleotide sequence ID" value="NZ_CAWNJS010000001.1"/>
</dbReference>
<accession>A0A1Z4N457</accession>
<evidence type="ECO:0000313" key="2">
    <source>
        <dbReference type="Proteomes" id="UP000218785"/>
    </source>
</evidence>
<dbReference type="Proteomes" id="UP000218785">
    <property type="component" value="Chromosome"/>
</dbReference>